<dbReference type="PANTHER" id="PTHR43283">
    <property type="entry name" value="BETA-LACTAMASE-RELATED"/>
    <property type="match status" value="1"/>
</dbReference>
<reference evidence="3 4" key="1">
    <citation type="submission" date="2015-09" db="EMBL/GenBank/DDBJ databases">
        <authorList>
            <consortium name="Swine Surveillance"/>
        </authorList>
    </citation>
    <scope>NUCLEOTIDE SEQUENCE [LARGE SCALE GENOMIC DNA]</scope>
    <source>
        <strain evidence="3 4">CECT 4292</strain>
    </source>
</reference>
<evidence type="ECO:0000313" key="3">
    <source>
        <dbReference type="EMBL" id="CUH46963.1"/>
    </source>
</evidence>
<sequence>MSRLRVIPNPDLTVGPDNKQRWNQPAHRRHGFHNAHRLFRRSLMVRSRNVLMLETADQDLTATVPALADLLAHPAFSAFCCLRGGQVIMEQAAPDFSTTQPHSIQSITKLHIHLIMGQLIGQGLVLPEAEVAQYLPDIGTGYREATVQALLDMAVSNDFSEDYDDPHADCYDEEIALGWRLPAQGQDEITLKDFVAGVTGFREKEARTEAEYKSANTDVLTLVAAAVSRVPLAALIEQIADAVGYEGAFHISLSKDGYPAFSGGGCLSARDLARFGLLLAREGADLFGSPPGNAAFLRQTLTRAAPALTPPKDWLRYSNQTMTDGRVVGHAGYGGQFLMVDTVTGTSCAFLSVLENDAGYDETYMSTVARVLRQVCLAEAE</sequence>
<evidence type="ECO:0000259" key="2">
    <source>
        <dbReference type="Pfam" id="PF00144"/>
    </source>
</evidence>
<dbReference type="EC" id="3.5.1.46" evidence="3"/>
<feature type="region of interest" description="Disordered" evidence="1">
    <location>
        <begin position="1"/>
        <end position="27"/>
    </location>
</feature>
<feature type="domain" description="Beta-lactamase-related" evidence="2">
    <location>
        <begin position="78"/>
        <end position="354"/>
    </location>
</feature>
<organism evidence="3 4">
    <name type="scientific">Ruegeria atlantica</name>
    <dbReference type="NCBI Taxonomy" id="81569"/>
    <lineage>
        <taxon>Bacteria</taxon>
        <taxon>Pseudomonadati</taxon>
        <taxon>Pseudomonadota</taxon>
        <taxon>Alphaproteobacteria</taxon>
        <taxon>Rhodobacterales</taxon>
        <taxon>Roseobacteraceae</taxon>
        <taxon>Ruegeria</taxon>
    </lineage>
</organism>
<dbReference type="InterPro" id="IPR012338">
    <property type="entry name" value="Beta-lactam/transpept-like"/>
</dbReference>
<dbReference type="PANTHER" id="PTHR43283:SF7">
    <property type="entry name" value="BETA-LACTAMASE-RELATED DOMAIN-CONTAINING PROTEIN"/>
    <property type="match status" value="1"/>
</dbReference>
<evidence type="ECO:0000256" key="1">
    <source>
        <dbReference type="SAM" id="MobiDB-lite"/>
    </source>
</evidence>
<dbReference type="STRING" id="81569.RUM4293_01504"/>
<dbReference type="OrthoDB" id="9814204at2"/>
<gene>
    <name evidence="3" type="primary">nylB_2</name>
    <name evidence="3" type="ORF">RUA4292_01130</name>
</gene>
<dbReference type="SUPFAM" id="SSF56601">
    <property type="entry name" value="beta-lactamase/transpeptidase-like"/>
    <property type="match status" value="1"/>
</dbReference>
<accession>A0A0P1EBR4</accession>
<dbReference type="RefSeq" id="WP_082637011.1">
    <property type="nucleotide sequence ID" value="NZ_CYPU01000019.1"/>
</dbReference>
<evidence type="ECO:0000313" key="4">
    <source>
        <dbReference type="Proteomes" id="UP000050783"/>
    </source>
</evidence>
<dbReference type="EMBL" id="CYPU01000019">
    <property type="protein sequence ID" value="CUH46963.1"/>
    <property type="molecule type" value="Genomic_DNA"/>
</dbReference>
<dbReference type="InterPro" id="IPR050789">
    <property type="entry name" value="Diverse_Enzym_Activities"/>
</dbReference>
<dbReference type="InterPro" id="IPR001466">
    <property type="entry name" value="Beta-lactam-related"/>
</dbReference>
<name>A0A0P1EBR4_9RHOB</name>
<dbReference type="GO" id="GO:0019875">
    <property type="term" value="F:6-aminohexanoate-dimer hydrolase activity"/>
    <property type="evidence" value="ECO:0007669"/>
    <property type="project" value="UniProtKB-EC"/>
</dbReference>
<dbReference type="Pfam" id="PF00144">
    <property type="entry name" value="Beta-lactamase"/>
    <property type="match status" value="1"/>
</dbReference>
<keyword evidence="3" id="KW-0378">Hydrolase</keyword>
<proteinExistence type="predicted"/>
<protein>
    <submittedName>
        <fullName evidence="3">6-aminohexanoate-dimer hydrolase</fullName>
        <ecNumber evidence="3">3.5.1.46</ecNumber>
    </submittedName>
</protein>
<dbReference type="AlphaFoldDB" id="A0A0P1EBR4"/>
<dbReference type="Proteomes" id="UP000050783">
    <property type="component" value="Unassembled WGS sequence"/>
</dbReference>
<dbReference type="GeneID" id="55492399"/>
<dbReference type="Gene3D" id="3.40.710.10">
    <property type="entry name" value="DD-peptidase/beta-lactamase superfamily"/>
    <property type="match status" value="1"/>
</dbReference>